<protein>
    <recommendedName>
        <fullName evidence="4">DUF1294 domain-containing protein</fullName>
    </recommendedName>
</protein>
<dbReference type="AlphaFoldDB" id="A0A2M8FAW7"/>
<evidence type="ECO:0000313" key="2">
    <source>
        <dbReference type="EMBL" id="PJC52883.1"/>
    </source>
</evidence>
<dbReference type="EMBL" id="PFRH01000020">
    <property type="protein sequence ID" value="PJC52883.1"/>
    <property type="molecule type" value="Genomic_DNA"/>
</dbReference>
<feature type="transmembrane region" description="Helical" evidence="1">
    <location>
        <begin position="46"/>
        <end position="64"/>
    </location>
</feature>
<accession>A0A2M8FAW7</accession>
<dbReference type="Proteomes" id="UP000231456">
    <property type="component" value="Unassembled WGS sequence"/>
</dbReference>
<sequence length="103" mass="11418">MSELPPLSTMLASYALAVTVVSFFYIGRDKEHARHGGTRTPEAVLWFLAAIGGTPGILLGMRFFHHKTKKNLFSACAVSHFARSARLDCLFITDYTGWVILQS</sequence>
<organism evidence="2 3">
    <name type="scientific">Candidatus Magasanikbacteria bacterium CG_4_9_14_0_2_um_filter_42_11</name>
    <dbReference type="NCBI Taxonomy" id="1974643"/>
    <lineage>
        <taxon>Bacteria</taxon>
        <taxon>Candidatus Magasanikiibacteriota</taxon>
    </lineage>
</organism>
<evidence type="ECO:0000256" key="1">
    <source>
        <dbReference type="SAM" id="Phobius"/>
    </source>
</evidence>
<keyword evidence="1" id="KW-0812">Transmembrane</keyword>
<comment type="caution">
    <text evidence="2">The sequence shown here is derived from an EMBL/GenBank/DDBJ whole genome shotgun (WGS) entry which is preliminary data.</text>
</comment>
<proteinExistence type="predicted"/>
<dbReference type="InterPro" id="IPR010718">
    <property type="entry name" value="DUF1294"/>
</dbReference>
<keyword evidence="1" id="KW-1133">Transmembrane helix</keyword>
<evidence type="ECO:0000313" key="3">
    <source>
        <dbReference type="Proteomes" id="UP000231456"/>
    </source>
</evidence>
<keyword evidence="1" id="KW-0472">Membrane</keyword>
<gene>
    <name evidence="2" type="ORF">CO030_00555</name>
</gene>
<name>A0A2M8FAW7_9BACT</name>
<dbReference type="Pfam" id="PF06961">
    <property type="entry name" value="DUF1294"/>
    <property type="match status" value="1"/>
</dbReference>
<reference evidence="3" key="1">
    <citation type="submission" date="2017-09" db="EMBL/GenBank/DDBJ databases">
        <title>Depth-based differentiation of microbial function through sediment-hosted aquifers and enrichment of novel symbionts in the deep terrestrial subsurface.</title>
        <authorList>
            <person name="Probst A.J."/>
            <person name="Ladd B."/>
            <person name="Jarett J.K."/>
            <person name="Geller-Mcgrath D.E."/>
            <person name="Sieber C.M.K."/>
            <person name="Emerson J.B."/>
            <person name="Anantharaman K."/>
            <person name="Thomas B.C."/>
            <person name="Malmstrom R."/>
            <person name="Stieglmeier M."/>
            <person name="Klingl A."/>
            <person name="Woyke T."/>
            <person name="Ryan C.M."/>
            <person name="Banfield J.F."/>
        </authorList>
    </citation>
    <scope>NUCLEOTIDE SEQUENCE [LARGE SCALE GENOMIC DNA]</scope>
</reference>
<evidence type="ECO:0008006" key="4">
    <source>
        <dbReference type="Google" id="ProtNLM"/>
    </source>
</evidence>
<feature type="transmembrane region" description="Helical" evidence="1">
    <location>
        <begin position="7"/>
        <end position="26"/>
    </location>
</feature>